<dbReference type="SUPFAM" id="SSF69118">
    <property type="entry name" value="AhpD-like"/>
    <property type="match status" value="1"/>
</dbReference>
<gene>
    <name evidence="2" type="ORF">MRBLWS13_001205</name>
</gene>
<name>A0AAU6S9L9_9MICO</name>
<proteinExistence type="predicted"/>
<organism evidence="2">
    <name type="scientific">Microbacterium sp. LWS13-1.2</name>
    <dbReference type="NCBI Taxonomy" id="3135264"/>
    <lineage>
        <taxon>Bacteria</taxon>
        <taxon>Bacillati</taxon>
        <taxon>Actinomycetota</taxon>
        <taxon>Actinomycetes</taxon>
        <taxon>Micrococcales</taxon>
        <taxon>Microbacteriaceae</taxon>
        <taxon>Microbacterium</taxon>
    </lineage>
</organism>
<evidence type="ECO:0008006" key="3">
    <source>
        <dbReference type="Google" id="ProtNLM"/>
    </source>
</evidence>
<dbReference type="AlphaFoldDB" id="A0AAU6S9L9"/>
<dbReference type="RefSeq" id="WP_349428118.1">
    <property type="nucleotide sequence ID" value="NZ_CP151632.1"/>
</dbReference>
<reference evidence="2" key="1">
    <citation type="submission" date="2024-04" db="EMBL/GenBank/DDBJ databases">
        <authorList>
            <person name="Roder T."/>
            <person name="Oberhansli S."/>
            <person name="Kreuzer M."/>
        </authorList>
    </citation>
    <scope>NUCLEOTIDE SEQUENCE</scope>
    <source>
        <strain evidence="2">LWS13-1.2</strain>
    </source>
</reference>
<dbReference type="Gene3D" id="1.20.1290.10">
    <property type="entry name" value="AhpD-like"/>
    <property type="match status" value="1"/>
</dbReference>
<dbReference type="EMBL" id="CP151632">
    <property type="protein sequence ID" value="WZO33576.1"/>
    <property type="molecule type" value="Genomic_DNA"/>
</dbReference>
<sequence length="133" mass="13733">MTPSRPPVASLDTDAVPLHGGGTKDATERVDMDYTEHLRRLSIDAPGPEDRAATSDSLVDAKTRALVRLGALIAVSAAEASIHREVDEAVAAGAQASEVVGVLDSVMPLVGRACIVKASSKVASALGVELDLY</sequence>
<protein>
    <recommendedName>
        <fullName evidence="3">Carboxymuconolactone decarboxylase family protein</fullName>
    </recommendedName>
</protein>
<evidence type="ECO:0000313" key="2">
    <source>
        <dbReference type="EMBL" id="WZO33576.1"/>
    </source>
</evidence>
<accession>A0AAU6S9L9</accession>
<dbReference type="InterPro" id="IPR029032">
    <property type="entry name" value="AhpD-like"/>
</dbReference>
<feature type="region of interest" description="Disordered" evidence="1">
    <location>
        <begin position="1"/>
        <end position="30"/>
    </location>
</feature>
<evidence type="ECO:0000256" key="1">
    <source>
        <dbReference type="SAM" id="MobiDB-lite"/>
    </source>
</evidence>